<protein>
    <submittedName>
        <fullName evidence="1">ANTAR domain-containing protein</fullName>
    </submittedName>
</protein>
<dbReference type="Proteomes" id="UP001629745">
    <property type="component" value="Unassembled WGS sequence"/>
</dbReference>
<gene>
    <name evidence="1" type="ORF">ABEU20_000998</name>
</gene>
<keyword evidence="2" id="KW-1185">Reference proteome</keyword>
<dbReference type="EMBL" id="JBDLNV010000001">
    <property type="protein sequence ID" value="MFM1722443.1"/>
    <property type="molecule type" value="Genomic_DNA"/>
</dbReference>
<dbReference type="RefSeq" id="WP_420162998.1">
    <property type="nucleotide sequence ID" value="NZ_JBDLNV010000001.1"/>
</dbReference>
<sequence length="74" mass="7382">MISAARGCSQDAAFDELIDVAMHHHVSVGCAAESLISLVGDDAGMAGGPAIVPPQWAELCDSRGADSSKAGADA</sequence>
<evidence type="ECO:0000313" key="2">
    <source>
        <dbReference type="Proteomes" id="UP001629745"/>
    </source>
</evidence>
<accession>A0ABW9FBJ5</accession>
<proteinExistence type="predicted"/>
<organism evidence="1 2">
    <name type="scientific">Rhodococcus parequi</name>
    <dbReference type="NCBI Taxonomy" id="3137122"/>
    <lineage>
        <taxon>Bacteria</taxon>
        <taxon>Bacillati</taxon>
        <taxon>Actinomycetota</taxon>
        <taxon>Actinomycetes</taxon>
        <taxon>Mycobacteriales</taxon>
        <taxon>Nocardiaceae</taxon>
        <taxon>Rhodococcus</taxon>
    </lineage>
</organism>
<comment type="caution">
    <text evidence="1">The sequence shown here is derived from an EMBL/GenBank/DDBJ whole genome shotgun (WGS) entry which is preliminary data.</text>
</comment>
<reference evidence="1 2" key="1">
    <citation type="submission" date="2023-11" db="EMBL/GenBank/DDBJ databases">
        <authorList>
            <person name="Val-Calvo J."/>
            <person name="Scortti M."/>
            <person name="Vazquez-Boland J."/>
        </authorList>
    </citation>
    <scope>NUCLEOTIDE SEQUENCE [LARGE SCALE GENOMIC DNA]</scope>
    <source>
        <strain evidence="1 2">PAM 2766</strain>
    </source>
</reference>
<evidence type="ECO:0000313" key="1">
    <source>
        <dbReference type="EMBL" id="MFM1722443.1"/>
    </source>
</evidence>
<dbReference type="PROSITE" id="PS51257">
    <property type="entry name" value="PROKAR_LIPOPROTEIN"/>
    <property type="match status" value="1"/>
</dbReference>
<name>A0ABW9FBJ5_9NOCA</name>